<dbReference type="GO" id="GO:0000171">
    <property type="term" value="F:ribonuclease MRP activity"/>
    <property type="evidence" value="ECO:0007669"/>
    <property type="project" value="TreeGrafter"/>
</dbReference>
<gene>
    <name evidence="1" type="ORF">JAAARDRAFT_704816</name>
</gene>
<accession>A0A067Q3G2</accession>
<dbReference type="InterPro" id="IPR013893">
    <property type="entry name" value="RNase_P_Rpp40"/>
</dbReference>
<dbReference type="InParanoid" id="A0A067Q3G2"/>
<dbReference type="AlphaFoldDB" id="A0A067Q3G2"/>
<dbReference type="Proteomes" id="UP000027265">
    <property type="component" value="Unassembled WGS sequence"/>
</dbReference>
<proteinExistence type="predicted"/>
<dbReference type="GO" id="GO:0001682">
    <property type="term" value="P:tRNA 5'-leader removal"/>
    <property type="evidence" value="ECO:0007669"/>
    <property type="project" value="InterPro"/>
</dbReference>
<organism evidence="1 2">
    <name type="scientific">Jaapia argillacea MUCL 33604</name>
    <dbReference type="NCBI Taxonomy" id="933084"/>
    <lineage>
        <taxon>Eukaryota</taxon>
        <taxon>Fungi</taxon>
        <taxon>Dikarya</taxon>
        <taxon>Basidiomycota</taxon>
        <taxon>Agaricomycotina</taxon>
        <taxon>Agaricomycetes</taxon>
        <taxon>Agaricomycetidae</taxon>
        <taxon>Jaapiales</taxon>
        <taxon>Jaapiaceae</taxon>
        <taxon>Jaapia</taxon>
    </lineage>
</organism>
<dbReference type="GO" id="GO:0004526">
    <property type="term" value="F:ribonuclease P activity"/>
    <property type="evidence" value="ECO:0007669"/>
    <property type="project" value="TreeGrafter"/>
</dbReference>
<dbReference type="GO" id="GO:0000447">
    <property type="term" value="P:endonucleolytic cleavage in ITS1 to separate SSU-rRNA from 5.8S rRNA and LSU-rRNA from tricistronic rRNA transcript (SSU-rRNA, 5.8S rRNA, LSU-rRNA)"/>
    <property type="evidence" value="ECO:0007669"/>
    <property type="project" value="TreeGrafter"/>
</dbReference>
<dbReference type="GO" id="GO:0030681">
    <property type="term" value="C:multimeric ribonuclease P complex"/>
    <property type="evidence" value="ECO:0007669"/>
    <property type="project" value="TreeGrafter"/>
</dbReference>
<dbReference type="Pfam" id="PF08584">
    <property type="entry name" value="Ribonuc_P_40"/>
    <property type="match status" value="1"/>
</dbReference>
<protein>
    <submittedName>
        <fullName evidence="1">Uncharacterized protein</fullName>
    </submittedName>
</protein>
<evidence type="ECO:0000313" key="1">
    <source>
        <dbReference type="EMBL" id="KDQ61504.1"/>
    </source>
</evidence>
<reference evidence="2" key="1">
    <citation type="journal article" date="2014" name="Proc. Natl. Acad. Sci. U.S.A.">
        <title>Extensive sampling of basidiomycete genomes demonstrates inadequacy of the white-rot/brown-rot paradigm for wood decay fungi.</title>
        <authorList>
            <person name="Riley R."/>
            <person name="Salamov A.A."/>
            <person name="Brown D.W."/>
            <person name="Nagy L.G."/>
            <person name="Floudas D."/>
            <person name="Held B.W."/>
            <person name="Levasseur A."/>
            <person name="Lombard V."/>
            <person name="Morin E."/>
            <person name="Otillar R."/>
            <person name="Lindquist E.A."/>
            <person name="Sun H."/>
            <person name="LaButti K.M."/>
            <person name="Schmutz J."/>
            <person name="Jabbour D."/>
            <person name="Luo H."/>
            <person name="Baker S.E."/>
            <person name="Pisabarro A.G."/>
            <person name="Walton J.D."/>
            <person name="Blanchette R.A."/>
            <person name="Henrissat B."/>
            <person name="Martin F."/>
            <person name="Cullen D."/>
            <person name="Hibbett D.S."/>
            <person name="Grigoriev I.V."/>
        </authorList>
    </citation>
    <scope>NUCLEOTIDE SEQUENCE [LARGE SCALE GENOMIC DNA]</scope>
    <source>
        <strain evidence="2">MUCL 33604</strain>
    </source>
</reference>
<dbReference type="EMBL" id="KL197712">
    <property type="protein sequence ID" value="KDQ61504.1"/>
    <property type="molecule type" value="Genomic_DNA"/>
</dbReference>
<sequence>MEPRRTRISEGIFGASKIQALAPSHPQLQLDVLFPSSLDILEASKSLLKFETKYWRGKTTLTHLYCARILKFKRFSSILTALSLPQSDSDDVWCLDPRGVLTLQVCKDTYETLGLVGTKLPFKLRRSPEQYVIRIPLNGLDGKGVRVKTALEAWDARRNTGGRDVLYSTSKPGFTAIESHAVHTASPQIRTFSNIHVPTPSLSATLRQSDDPNAWKEDISSLFEWIGMACLGAQRLKANDSVDPYVAVFEPPSGSRVGSVTHIQWKGFLSVEFAQSVLDLAKSAISKLTTPDQFISITSHAFPTSPVSYLPQAPNKEPPLRVVRADAEDTWSLILAPDPSCGQPESSDNNWRWLLAESIGQWDMRWG</sequence>
<dbReference type="HOGENOM" id="CLU_055493_0_0_1"/>
<evidence type="ECO:0000313" key="2">
    <source>
        <dbReference type="Proteomes" id="UP000027265"/>
    </source>
</evidence>
<name>A0A067Q3G2_9AGAM</name>
<dbReference type="PANTHER" id="PTHR15396">
    <property type="entry name" value="RIBONUCLEASE P PROTEIN SUBUNIT P40"/>
    <property type="match status" value="1"/>
</dbReference>
<dbReference type="STRING" id="933084.A0A067Q3G2"/>
<dbReference type="GO" id="GO:0000172">
    <property type="term" value="C:ribonuclease MRP complex"/>
    <property type="evidence" value="ECO:0007669"/>
    <property type="project" value="TreeGrafter"/>
</dbReference>
<keyword evidence="2" id="KW-1185">Reference proteome</keyword>
<dbReference type="OrthoDB" id="63112at2759"/>
<dbReference type="PANTHER" id="PTHR15396:SF1">
    <property type="entry name" value="RIBONUCLEASE P PROTEIN SUBUNIT P40"/>
    <property type="match status" value="1"/>
</dbReference>